<keyword evidence="1 3" id="KW-0963">Cytoplasm</keyword>
<dbReference type="PANTHER" id="PTHR33867">
    <property type="entry name" value="RIBOSOME MATURATION FACTOR RIMP"/>
    <property type="match status" value="1"/>
</dbReference>
<evidence type="ECO:0000256" key="2">
    <source>
        <dbReference type="ARBA" id="ARBA00022517"/>
    </source>
</evidence>
<feature type="domain" description="Ribosome maturation factor RimP N-terminal" evidence="4">
    <location>
        <begin position="6"/>
        <end position="77"/>
    </location>
</feature>
<dbReference type="InterPro" id="IPR036847">
    <property type="entry name" value="RimP_C_sf"/>
</dbReference>
<dbReference type="GO" id="GO:0000028">
    <property type="term" value="P:ribosomal small subunit assembly"/>
    <property type="evidence" value="ECO:0007669"/>
    <property type="project" value="TreeGrafter"/>
</dbReference>
<accession>A0A345DBK1</accession>
<evidence type="ECO:0000313" key="6">
    <source>
        <dbReference type="EMBL" id="AXF85739.1"/>
    </source>
</evidence>
<gene>
    <name evidence="3 6" type="primary">rimP</name>
    <name evidence="6" type="ORF">DTO96_101475</name>
</gene>
<dbReference type="CDD" id="cd01734">
    <property type="entry name" value="YlxS_C"/>
    <property type="match status" value="1"/>
</dbReference>
<dbReference type="KEGG" id="hyf:DTO96_101475"/>
<dbReference type="GO" id="GO:0006412">
    <property type="term" value="P:translation"/>
    <property type="evidence" value="ECO:0007669"/>
    <property type="project" value="TreeGrafter"/>
</dbReference>
<dbReference type="EMBL" id="CP031124">
    <property type="protein sequence ID" value="AXF85739.1"/>
    <property type="molecule type" value="Genomic_DNA"/>
</dbReference>
<dbReference type="InterPro" id="IPR028989">
    <property type="entry name" value="RimP_N"/>
</dbReference>
<dbReference type="OrthoDB" id="9805006at2"/>
<evidence type="ECO:0000256" key="1">
    <source>
        <dbReference type="ARBA" id="ARBA00022490"/>
    </source>
</evidence>
<dbReference type="SUPFAM" id="SSF75420">
    <property type="entry name" value="YhbC-like, N-terminal domain"/>
    <property type="match status" value="1"/>
</dbReference>
<dbReference type="HAMAP" id="MF_01077">
    <property type="entry name" value="RimP"/>
    <property type="match status" value="1"/>
</dbReference>
<organism evidence="6 7">
    <name type="scientific">Ephemeroptericola cinctiostellae</name>
    <dbReference type="NCBI Taxonomy" id="2268024"/>
    <lineage>
        <taxon>Bacteria</taxon>
        <taxon>Pseudomonadati</taxon>
        <taxon>Pseudomonadota</taxon>
        <taxon>Betaproteobacteria</taxon>
        <taxon>Burkholderiales</taxon>
        <taxon>Burkholderiaceae</taxon>
        <taxon>Ephemeroptericola</taxon>
    </lineage>
</organism>
<dbReference type="Proteomes" id="UP000252182">
    <property type="component" value="Chromosome"/>
</dbReference>
<dbReference type="PANTHER" id="PTHR33867:SF1">
    <property type="entry name" value="RIBOSOME MATURATION FACTOR RIMP"/>
    <property type="match status" value="1"/>
</dbReference>
<dbReference type="InterPro" id="IPR003728">
    <property type="entry name" value="Ribosome_maturation_RimP"/>
</dbReference>
<dbReference type="InterPro" id="IPR028998">
    <property type="entry name" value="RimP_C"/>
</dbReference>
<dbReference type="GO" id="GO:0005829">
    <property type="term" value="C:cytosol"/>
    <property type="evidence" value="ECO:0007669"/>
    <property type="project" value="TreeGrafter"/>
</dbReference>
<protein>
    <recommendedName>
        <fullName evidence="3">Ribosome maturation factor RimP</fullName>
    </recommendedName>
</protein>
<keyword evidence="2 3" id="KW-0690">Ribosome biogenesis</keyword>
<dbReference type="SUPFAM" id="SSF74942">
    <property type="entry name" value="YhbC-like, C-terminal domain"/>
    <property type="match status" value="1"/>
</dbReference>
<dbReference type="InterPro" id="IPR035956">
    <property type="entry name" value="RimP_N_sf"/>
</dbReference>
<dbReference type="Pfam" id="PF17384">
    <property type="entry name" value="DUF150_C"/>
    <property type="match status" value="1"/>
</dbReference>
<dbReference type="Gene3D" id="2.30.30.180">
    <property type="entry name" value="Ribosome maturation factor RimP, C-terminal domain"/>
    <property type="match status" value="1"/>
</dbReference>
<evidence type="ECO:0000259" key="4">
    <source>
        <dbReference type="Pfam" id="PF02576"/>
    </source>
</evidence>
<dbReference type="Gene3D" id="3.30.300.70">
    <property type="entry name" value="RimP-like superfamily, N-terminal"/>
    <property type="match status" value="1"/>
</dbReference>
<dbReference type="NCBIfam" id="NF000929">
    <property type="entry name" value="PRK00092.2-1"/>
    <property type="match status" value="1"/>
</dbReference>
<name>A0A345DBK1_9BURK</name>
<dbReference type="RefSeq" id="WP_114563966.1">
    <property type="nucleotide sequence ID" value="NZ_CP031124.1"/>
</dbReference>
<dbReference type="Pfam" id="PF02576">
    <property type="entry name" value="RimP_N"/>
    <property type="match status" value="1"/>
</dbReference>
<feature type="domain" description="Ribosome maturation factor RimP C-terminal" evidence="5">
    <location>
        <begin position="81"/>
        <end position="153"/>
    </location>
</feature>
<comment type="subcellular location">
    <subcellularLocation>
        <location evidence="3">Cytoplasm</location>
    </subcellularLocation>
</comment>
<evidence type="ECO:0000313" key="7">
    <source>
        <dbReference type="Proteomes" id="UP000252182"/>
    </source>
</evidence>
<reference evidence="7" key="1">
    <citation type="submission" date="2018-07" db="EMBL/GenBank/DDBJ databases">
        <authorList>
            <person name="Kim H."/>
        </authorList>
    </citation>
    <scope>NUCLEOTIDE SEQUENCE [LARGE SCALE GENOMIC DNA]</scope>
    <source>
        <strain evidence="7">F02</strain>
    </source>
</reference>
<dbReference type="AlphaFoldDB" id="A0A345DBK1"/>
<keyword evidence="7" id="KW-1185">Reference proteome</keyword>
<proteinExistence type="inferred from homology"/>
<evidence type="ECO:0000259" key="5">
    <source>
        <dbReference type="Pfam" id="PF17384"/>
    </source>
</evidence>
<sequence length="162" mass="18088">MTLEQLITQTLAGLNYELVDVERSGNGLMTVFIDHIDFEAGKPIMIDDCEAASRQLTYVFEVENVGYERLEVSSPGMNRPLRKLSDYARFAGLEANIKLKLSVDGRKNFTGKLQEVNEGADESAQLGLVFEHEGAEQLLEFGLADVDKARLVPVYNFKGKQK</sequence>
<comment type="function">
    <text evidence="3">Required for maturation of 30S ribosomal subunits.</text>
</comment>
<comment type="similarity">
    <text evidence="3">Belongs to the RimP family.</text>
</comment>
<evidence type="ECO:0000256" key="3">
    <source>
        <dbReference type="HAMAP-Rule" id="MF_01077"/>
    </source>
</evidence>